<evidence type="ECO:0000313" key="2">
    <source>
        <dbReference type="EMBL" id="SON53808.1"/>
    </source>
</evidence>
<gene>
    <name evidence="2" type="ORF">HDIA_0267</name>
</gene>
<accession>A0A2C9D0W4</accession>
<name>A0A2C9D0W4_9HYPH</name>
<feature type="compositionally biased region" description="Basic and acidic residues" evidence="1">
    <location>
        <begin position="47"/>
        <end position="65"/>
    </location>
</feature>
<dbReference type="AlphaFoldDB" id="A0A2C9D0W4"/>
<sequence length="146" mass="15670">MISILVPKRDDGGTMKVTGVGEVGVRPRIDRQHVAGRVSPASADKTTVGEERDRSEAAGEQRPESRALVVVEQPSVGERTHYSGNRNSSAPFLTQLIANRDGGSVTAERRVQRNDNAVAPRATSAYAQANRLSSRIEPGFLYAVSA</sequence>
<dbReference type="EMBL" id="LT960614">
    <property type="protein sequence ID" value="SON53808.1"/>
    <property type="molecule type" value="Genomic_DNA"/>
</dbReference>
<proteinExistence type="predicted"/>
<keyword evidence="3" id="KW-1185">Reference proteome</keyword>
<feature type="region of interest" description="Disordered" evidence="1">
    <location>
        <begin position="31"/>
        <end position="67"/>
    </location>
</feature>
<dbReference type="Proteomes" id="UP000223606">
    <property type="component" value="Chromosome 1"/>
</dbReference>
<reference evidence="3" key="1">
    <citation type="submission" date="2017-09" db="EMBL/GenBank/DDBJ databases">
        <title>Genome sequence of Nannocystis excedens DSM 71.</title>
        <authorList>
            <person name="Blom J."/>
        </authorList>
    </citation>
    <scope>NUCLEOTIDE SEQUENCE [LARGE SCALE GENOMIC DNA]</scope>
    <source>
        <strain evidence="3">type strain: E19</strain>
    </source>
</reference>
<organism evidence="2 3">
    <name type="scientific">Hartmannibacter diazotrophicus</name>
    <dbReference type="NCBI Taxonomy" id="1482074"/>
    <lineage>
        <taxon>Bacteria</taxon>
        <taxon>Pseudomonadati</taxon>
        <taxon>Pseudomonadota</taxon>
        <taxon>Alphaproteobacteria</taxon>
        <taxon>Hyphomicrobiales</taxon>
        <taxon>Pleomorphomonadaceae</taxon>
        <taxon>Hartmannibacter</taxon>
    </lineage>
</organism>
<protein>
    <submittedName>
        <fullName evidence="2">Uncharacterized protein</fullName>
    </submittedName>
</protein>
<evidence type="ECO:0000313" key="3">
    <source>
        <dbReference type="Proteomes" id="UP000223606"/>
    </source>
</evidence>
<dbReference type="KEGG" id="hdi:HDIA_0267"/>
<evidence type="ECO:0000256" key="1">
    <source>
        <dbReference type="SAM" id="MobiDB-lite"/>
    </source>
</evidence>